<accession>A0ABM8GHW7</accession>
<dbReference type="RefSeq" id="WP_286345038.1">
    <property type="nucleotide sequence ID" value="NZ_AP027732.1"/>
</dbReference>
<dbReference type="GO" id="GO:0016787">
    <property type="term" value="F:hydrolase activity"/>
    <property type="evidence" value="ECO:0007669"/>
    <property type="project" value="UniProtKB-KW"/>
</dbReference>
<dbReference type="SUPFAM" id="SSF53474">
    <property type="entry name" value="alpha/beta-Hydrolases"/>
    <property type="match status" value="1"/>
</dbReference>
<dbReference type="InterPro" id="IPR029058">
    <property type="entry name" value="AB_hydrolase_fold"/>
</dbReference>
<keyword evidence="3" id="KW-1185">Reference proteome</keyword>
<dbReference type="Proteomes" id="UP001321486">
    <property type="component" value="Chromosome"/>
</dbReference>
<dbReference type="PANTHER" id="PTHR43433">
    <property type="entry name" value="HYDROLASE, ALPHA/BETA FOLD FAMILY PROTEIN"/>
    <property type="match status" value="1"/>
</dbReference>
<proteinExistence type="predicted"/>
<dbReference type="Gene3D" id="3.40.50.1820">
    <property type="entry name" value="alpha/beta hydrolase"/>
    <property type="match status" value="1"/>
</dbReference>
<dbReference type="Pfam" id="PF00561">
    <property type="entry name" value="Abhydrolase_1"/>
    <property type="match status" value="1"/>
</dbReference>
<dbReference type="EMBL" id="AP027732">
    <property type="protein sequence ID" value="BDZ47976.1"/>
    <property type="molecule type" value="Genomic_DNA"/>
</dbReference>
<dbReference type="PRINTS" id="PR00111">
    <property type="entry name" value="ABHYDROLASE"/>
</dbReference>
<dbReference type="PANTHER" id="PTHR43433:SF5">
    <property type="entry name" value="AB HYDROLASE-1 DOMAIN-CONTAINING PROTEIN"/>
    <property type="match status" value="1"/>
</dbReference>
<keyword evidence="2" id="KW-0378">Hydrolase</keyword>
<name>A0ABM8GHW7_9MICO</name>
<gene>
    <name evidence="2" type="ORF">GCM10025867_02170</name>
</gene>
<reference evidence="3" key="1">
    <citation type="journal article" date="2019" name="Int. J. Syst. Evol. Microbiol.">
        <title>The Global Catalogue of Microorganisms (GCM) 10K type strain sequencing project: providing services to taxonomists for standard genome sequencing and annotation.</title>
        <authorList>
            <consortium name="The Broad Institute Genomics Platform"/>
            <consortium name="The Broad Institute Genome Sequencing Center for Infectious Disease"/>
            <person name="Wu L."/>
            <person name="Ma J."/>
        </authorList>
    </citation>
    <scope>NUCLEOTIDE SEQUENCE [LARGE SCALE GENOMIC DNA]</scope>
    <source>
        <strain evidence="3">NBRC 108728</strain>
    </source>
</reference>
<feature type="domain" description="AB hydrolase-1" evidence="1">
    <location>
        <begin position="16"/>
        <end position="242"/>
    </location>
</feature>
<dbReference type="InterPro" id="IPR000073">
    <property type="entry name" value="AB_hydrolase_1"/>
</dbReference>
<dbReference type="InterPro" id="IPR050471">
    <property type="entry name" value="AB_hydrolase"/>
</dbReference>
<organism evidence="2 3">
    <name type="scientific">Frondihabitans sucicola</name>
    <dbReference type="NCBI Taxonomy" id="1268041"/>
    <lineage>
        <taxon>Bacteria</taxon>
        <taxon>Bacillati</taxon>
        <taxon>Actinomycetota</taxon>
        <taxon>Actinomycetes</taxon>
        <taxon>Micrococcales</taxon>
        <taxon>Microbacteriaceae</taxon>
        <taxon>Frondihabitans</taxon>
    </lineage>
</organism>
<sequence>MTDTVPLEHIERGAGNPLVLIMGLGAGADAWEAHIRSWSKRFRCIAVHNRGVSPSPNPAGPYSTAVMADDVADLIERMKLGRVTVVGISMGGAIAQHLALRHPNLVNGLVLTATWAETGPFSKAIFDALVDARQHLSEAAFTRLLQTIVWTPAGFERRLDELEAARTDPPSTTAESFASQVAACINHNTIDRLPDVAVPVLVTAGGQDRFVPLAESLRIQRDIPGADLDVFADSGHVHHWEELDRYNTLVERWITSKVTE</sequence>
<evidence type="ECO:0000313" key="2">
    <source>
        <dbReference type="EMBL" id="BDZ47976.1"/>
    </source>
</evidence>
<evidence type="ECO:0000313" key="3">
    <source>
        <dbReference type="Proteomes" id="UP001321486"/>
    </source>
</evidence>
<evidence type="ECO:0000259" key="1">
    <source>
        <dbReference type="Pfam" id="PF00561"/>
    </source>
</evidence>
<protein>
    <submittedName>
        <fullName evidence="2">3-oxoadipate enol-lactone hydrolase</fullName>
    </submittedName>
</protein>